<dbReference type="AlphaFoldDB" id="A0A2X2WSQ8"/>
<keyword evidence="3" id="KW-1185">Reference proteome</keyword>
<sequence>MDIFRFIQDIFPSFHAQRHITPMKNNESEMIKN</sequence>
<evidence type="ECO:0000313" key="3">
    <source>
        <dbReference type="Proteomes" id="UP000199426"/>
    </source>
</evidence>
<gene>
    <name evidence="2" type="ORF">NCTC13492_02277</name>
    <name evidence="1" type="ORF">SAMN05421542_4381</name>
</gene>
<organism evidence="2 4">
    <name type="scientific">Chryseobacterium jejuense</name>
    <dbReference type="NCBI Taxonomy" id="445960"/>
    <lineage>
        <taxon>Bacteria</taxon>
        <taxon>Pseudomonadati</taxon>
        <taxon>Bacteroidota</taxon>
        <taxon>Flavobacteriia</taxon>
        <taxon>Flavobacteriales</taxon>
        <taxon>Weeksellaceae</taxon>
        <taxon>Chryseobacterium group</taxon>
        <taxon>Chryseobacterium</taxon>
    </lineage>
</organism>
<dbReference type="Proteomes" id="UP000199426">
    <property type="component" value="Unassembled WGS sequence"/>
</dbReference>
<dbReference type="EMBL" id="UAWB01000004">
    <property type="protein sequence ID" value="SQB43504.1"/>
    <property type="molecule type" value="Genomic_DNA"/>
</dbReference>
<evidence type="ECO:0000313" key="2">
    <source>
        <dbReference type="EMBL" id="SQB43504.1"/>
    </source>
</evidence>
<dbReference type="Proteomes" id="UP000251670">
    <property type="component" value="Unassembled WGS sequence"/>
</dbReference>
<protein>
    <submittedName>
        <fullName evidence="2">Uncharacterized protein</fullName>
    </submittedName>
</protein>
<evidence type="ECO:0000313" key="4">
    <source>
        <dbReference type="Proteomes" id="UP000251670"/>
    </source>
</evidence>
<proteinExistence type="predicted"/>
<evidence type="ECO:0000313" key="1">
    <source>
        <dbReference type="EMBL" id="SDJ79094.1"/>
    </source>
</evidence>
<dbReference type="EMBL" id="FNEG01000009">
    <property type="protein sequence ID" value="SDJ79094.1"/>
    <property type="molecule type" value="Genomic_DNA"/>
</dbReference>
<name>A0A2X2WSQ8_CHRJE</name>
<accession>A0A2X2WSQ8</accession>
<reference evidence="1 3" key="1">
    <citation type="submission" date="2016-10" db="EMBL/GenBank/DDBJ databases">
        <authorList>
            <person name="Varghese N."/>
            <person name="Submissions S."/>
        </authorList>
    </citation>
    <scope>NUCLEOTIDE SEQUENCE [LARGE SCALE GENOMIC DNA]</scope>
    <source>
        <strain evidence="1 3">DSM 19299</strain>
    </source>
</reference>
<reference evidence="2 4" key="2">
    <citation type="submission" date="2018-06" db="EMBL/GenBank/DDBJ databases">
        <authorList>
            <consortium name="Pathogen Informatics"/>
            <person name="Doyle S."/>
        </authorList>
    </citation>
    <scope>NUCLEOTIDE SEQUENCE [LARGE SCALE GENOMIC DNA]</scope>
    <source>
        <strain evidence="2 4">NCTC13492</strain>
    </source>
</reference>